<keyword evidence="1" id="KW-1133">Transmembrane helix</keyword>
<keyword evidence="1" id="KW-0812">Transmembrane</keyword>
<gene>
    <name evidence="3" type="ORF">FrCorBMG51_07475</name>
</gene>
<feature type="domain" description="YdbS-like PH" evidence="2">
    <location>
        <begin position="78"/>
        <end position="154"/>
    </location>
</feature>
<dbReference type="InterPro" id="IPR005182">
    <property type="entry name" value="YdbS-like_PH"/>
</dbReference>
<keyword evidence="1" id="KW-0472">Membrane</keyword>
<feature type="transmembrane region" description="Helical" evidence="1">
    <location>
        <begin position="54"/>
        <end position="72"/>
    </location>
</feature>
<protein>
    <submittedName>
        <fullName evidence="3">Membrane protein</fullName>
    </submittedName>
</protein>
<feature type="transmembrane region" description="Helical" evidence="1">
    <location>
        <begin position="29"/>
        <end position="48"/>
    </location>
</feature>
<organism evidence="3 4">
    <name type="scientific">Protofrankia coriariae</name>
    <dbReference type="NCBI Taxonomy" id="1562887"/>
    <lineage>
        <taxon>Bacteria</taxon>
        <taxon>Bacillati</taxon>
        <taxon>Actinomycetota</taxon>
        <taxon>Actinomycetes</taxon>
        <taxon>Frankiales</taxon>
        <taxon>Frankiaceae</taxon>
        <taxon>Protofrankia</taxon>
    </lineage>
</organism>
<dbReference type="Pfam" id="PF03703">
    <property type="entry name" value="bPH_2"/>
    <property type="match status" value="1"/>
</dbReference>
<proteinExistence type="predicted"/>
<accession>A0ABR5F5R2</accession>
<comment type="caution">
    <text evidence="3">The sequence shown here is derived from an EMBL/GenBank/DDBJ whole genome shotgun (WGS) entry which is preliminary data.</text>
</comment>
<evidence type="ECO:0000313" key="4">
    <source>
        <dbReference type="Proteomes" id="UP000035425"/>
    </source>
</evidence>
<evidence type="ECO:0000313" key="3">
    <source>
        <dbReference type="EMBL" id="KLL12076.1"/>
    </source>
</evidence>
<dbReference type="PANTHER" id="PTHR37938:SF1">
    <property type="entry name" value="BLL0215 PROTEIN"/>
    <property type="match status" value="1"/>
</dbReference>
<dbReference type="Proteomes" id="UP000035425">
    <property type="component" value="Unassembled WGS sequence"/>
</dbReference>
<dbReference type="PANTHER" id="PTHR37938">
    <property type="entry name" value="BLL0215 PROTEIN"/>
    <property type="match status" value="1"/>
</dbReference>
<reference evidence="3 4" key="1">
    <citation type="submission" date="2014-12" db="EMBL/GenBank/DDBJ databases">
        <title>Frankia sp. BMG5.1 draft genome.</title>
        <authorList>
            <person name="Gtari M."/>
            <person name="Ghodhbane-Gtari F."/>
            <person name="Nouioui I."/>
            <person name="Ktari A."/>
            <person name="Hezbri K."/>
            <person name="Mimouni W."/>
            <person name="Sbissi I."/>
            <person name="Ayari A."/>
            <person name="Yamanaka T."/>
            <person name="Normand P."/>
            <person name="Tisa L.S."/>
            <person name="Boudabous A."/>
        </authorList>
    </citation>
    <scope>NUCLEOTIDE SEQUENCE [LARGE SCALE GENOMIC DNA]</scope>
    <source>
        <strain evidence="3 4">BMG5.1</strain>
    </source>
</reference>
<sequence length="176" mass="19378">MGFPDNILTSDEQVVLHLHPHWIRLTGPAVAFVVLLGLTLFGVLAVPAGSFQQAAQWLIVAAGAVLLFFTSLRPWLRWVTTHYVVTTERVVVRAGILSRYGRDIPLLRLSDVSFSRSFWEGLVGSGTLSIDSGGQRGRLVLVNLPHAEEVYATLYRLAEENAARLRGPADDSGYPR</sequence>
<evidence type="ECO:0000259" key="2">
    <source>
        <dbReference type="Pfam" id="PF03703"/>
    </source>
</evidence>
<dbReference type="EMBL" id="JWIO01000008">
    <property type="protein sequence ID" value="KLL12076.1"/>
    <property type="molecule type" value="Genomic_DNA"/>
</dbReference>
<name>A0ABR5F5R2_9ACTN</name>
<keyword evidence="4" id="KW-1185">Reference proteome</keyword>
<dbReference type="RefSeq" id="WP_047222339.1">
    <property type="nucleotide sequence ID" value="NZ_JWIO01000008.1"/>
</dbReference>
<evidence type="ECO:0000256" key="1">
    <source>
        <dbReference type="SAM" id="Phobius"/>
    </source>
</evidence>